<keyword evidence="3" id="KW-1185">Reference proteome</keyword>
<feature type="region of interest" description="Disordered" evidence="1">
    <location>
        <begin position="75"/>
        <end position="103"/>
    </location>
</feature>
<dbReference type="EMBL" id="JAPUFD010000019">
    <property type="protein sequence ID" value="MDI1492529.1"/>
    <property type="molecule type" value="Genomic_DNA"/>
</dbReference>
<evidence type="ECO:0000256" key="1">
    <source>
        <dbReference type="SAM" id="MobiDB-lite"/>
    </source>
</evidence>
<gene>
    <name evidence="2" type="ORF">OHK93_003743</name>
</gene>
<comment type="caution">
    <text evidence="2">The sequence shown here is derived from an EMBL/GenBank/DDBJ whole genome shotgun (WGS) entry which is preliminary data.</text>
</comment>
<dbReference type="Proteomes" id="UP001161017">
    <property type="component" value="Unassembled WGS sequence"/>
</dbReference>
<feature type="region of interest" description="Disordered" evidence="1">
    <location>
        <begin position="1"/>
        <end position="63"/>
    </location>
</feature>
<evidence type="ECO:0000313" key="3">
    <source>
        <dbReference type="Proteomes" id="UP001161017"/>
    </source>
</evidence>
<evidence type="ECO:0000313" key="2">
    <source>
        <dbReference type="EMBL" id="MDI1492529.1"/>
    </source>
</evidence>
<accession>A0AA43QVU1</accession>
<feature type="region of interest" description="Disordered" evidence="1">
    <location>
        <begin position="377"/>
        <end position="416"/>
    </location>
</feature>
<sequence length="416" mass="44714">MDGQETGMRANEDQDRRNVYTRWKNPGVQESRNQVRSGKDRDNACTHMKSTEAPDTGFPEMDPRKLGSQALVIRETSPPEKEHPYRRSQEVEPQSTGARETGNQKTVGRWMKAMMAIRRREDLGKTQLSQVTASRLAKLANFETADMIVFTLHSYLREIGEVMEVSFEAPLAAFACTAVSNVHFTNYGYPDASGLTQYSCNGDQEVSGSVATPLGDGSFAKPYSAALSDTATAFSKCETVYIPYFQKYFKFVDICAQCQTDQGNGILHIDLYLIQSDANIGQTTCEDTLGNFGGTTYTVLRNPASTLTYDSASFFSNGQCNTGAVHSSGANDGCSAVQARSIGTDPVVGTAVPSNLVLESSGIPYVPIATGTGIGGGPTGVPGTGTGFPSGPTGTPSGGWHHPHGPPPRMMTKVRR</sequence>
<feature type="compositionally biased region" description="Basic and acidic residues" evidence="1">
    <location>
        <begin position="77"/>
        <end position="90"/>
    </location>
</feature>
<reference evidence="2" key="1">
    <citation type="journal article" date="2023" name="Genome Biol. Evol.">
        <title>First Whole Genome Sequence and Flow Cytometry Genome Size Data for the Lichen-Forming Fungus Ramalina farinacea (Ascomycota).</title>
        <authorList>
            <person name="Llewellyn T."/>
            <person name="Mian S."/>
            <person name="Hill R."/>
            <person name="Leitch I.J."/>
            <person name="Gaya E."/>
        </authorList>
    </citation>
    <scope>NUCLEOTIDE SEQUENCE</scope>
    <source>
        <strain evidence="2">LIQ254RAFAR</strain>
    </source>
</reference>
<proteinExistence type="predicted"/>
<protein>
    <submittedName>
        <fullName evidence="2">Uncharacterized protein</fullName>
    </submittedName>
</protein>
<feature type="compositionally biased region" description="Low complexity" evidence="1">
    <location>
        <begin position="389"/>
        <end position="400"/>
    </location>
</feature>
<feature type="compositionally biased region" description="Polar residues" evidence="1">
    <location>
        <begin position="91"/>
        <end position="103"/>
    </location>
</feature>
<dbReference type="AlphaFoldDB" id="A0AA43QVU1"/>
<name>A0AA43QVU1_9LECA</name>
<feature type="compositionally biased region" description="Gly residues" evidence="1">
    <location>
        <begin position="377"/>
        <end position="388"/>
    </location>
</feature>
<organism evidence="2 3">
    <name type="scientific">Ramalina farinacea</name>
    <dbReference type="NCBI Taxonomy" id="258253"/>
    <lineage>
        <taxon>Eukaryota</taxon>
        <taxon>Fungi</taxon>
        <taxon>Dikarya</taxon>
        <taxon>Ascomycota</taxon>
        <taxon>Pezizomycotina</taxon>
        <taxon>Lecanoromycetes</taxon>
        <taxon>OSLEUM clade</taxon>
        <taxon>Lecanoromycetidae</taxon>
        <taxon>Lecanorales</taxon>
        <taxon>Lecanorineae</taxon>
        <taxon>Ramalinaceae</taxon>
        <taxon>Ramalina</taxon>
    </lineage>
</organism>
<feature type="compositionally biased region" description="Basic and acidic residues" evidence="1">
    <location>
        <begin position="37"/>
        <end position="52"/>
    </location>
</feature>